<dbReference type="Proteomes" id="UP000025748">
    <property type="component" value="Unassembled WGS sequence"/>
</dbReference>
<protein>
    <submittedName>
        <fullName evidence="2">N-acetyltransferase YedL</fullName>
    </submittedName>
</protein>
<keyword evidence="1" id="KW-1133">Transmembrane helix</keyword>
<accession>A0ABR4R595</accession>
<evidence type="ECO:0000313" key="3">
    <source>
        <dbReference type="Proteomes" id="UP000025748"/>
    </source>
</evidence>
<name>A0ABR4R595_9BORD</name>
<feature type="transmembrane region" description="Helical" evidence="1">
    <location>
        <begin position="109"/>
        <end position="142"/>
    </location>
</feature>
<evidence type="ECO:0000256" key="1">
    <source>
        <dbReference type="SAM" id="Phobius"/>
    </source>
</evidence>
<comment type="caution">
    <text evidence="2">The sequence shown here is derived from an EMBL/GenBank/DDBJ whole genome shotgun (WGS) entry which is preliminary data.</text>
</comment>
<reference evidence="2 3" key="1">
    <citation type="submission" date="2014-03" db="EMBL/GenBank/DDBJ databases">
        <title>Genome sequence of Bordetella hinzii.</title>
        <authorList>
            <person name="Register K."/>
            <person name="Harvill E."/>
            <person name="Goodfield L.L."/>
            <person name="Ivanov Y.V."/>
            <person name="Meyer J.A."/>
            <person name="Muse S.J."/>
            <person name="Jacobs N."/>
            <person name="Bendor L."/>
            <person name="Smallridge W.E."/>
            <person name="Brinkac L.M."/>
            <person name="Sanka R."/>
            <person name="Kim M."/>
            <person name="Losada L."/>
        </authorList>
    </citation>
    <scope>NUCLEOTIDE SEQUENCE [LARGE SCALE GENOMIC DNA]</scope>
    <source>
        <strain evidence="2 3">OH87 BAL007II</strain>
    </source>
</reference>
<sequence length="150" mass="16272">MMTQAQTLATPPRAPRSKVVAGLLACLLGVVGAQGWYLGRRHAWIVTLYAALCLAGTRAFDSWWDNPAFFLLFIPMIAGFIEAAVYSLMADQKFDQRYNPGLGPVSRTGWPAVLVALLSCLAGGIVSMLAVAMVVVYVWTALGWLDGYVF</sequence>
<feature type="transmembrane region" description="Helical" evidence="1">
    <location>
        <begin position="68"/>
        <end position="89"/>
    </location>
</feature>
<organism evidence="2 3">
    <name type="scientific">Bordetella hinzii OH87 BAL007II</name>
    <dbReference type="NCBI Taxonomy" id="1331262"/>
    <lineage>
        <taxon>Bacteria</taxon>
        <taxon>Pseudomonadati</taxon>
        <taxon>Pseudomonadota</taxon>
        <taxon>Betaproteobacteria</taxon>
        <taxon>Burkholderiales</taxon>
        <taxon>Alcaligenaceae</taxon>
        <taxon>Bordetella</taxon>
    </lineage>
</organism>
<evidence type="ECO:0000313" key="2">
    <source>
        <dbReference type="EMBL" id="KCB26100.1"/>
    </source>
</evidence>
<dbReference type="EMBL" id="JHEM01000002">
    <property type="protein sequence ID" value="KCB26100.1"/>
    <property type="molecule type" value="Genomic_DNA"/>
</dbReference>
<proteinExistence type="predicted"/>
<keyword evidence="3" id="KW-1185">Reference proteome</keyword>
<gene>
    <name evidence="2" type="ORF">L544_3297</name>
</gene>
<keyword evidence="1" id="KW-0472">Membrane</keyword>
<keyword evidence="1" id="KW-0812">Transmembrane</keyword>